<dbReference type="Proteomes" id="UP000770586">
    <property type="component" value="Unassembled WGS sequence"/>
</dbReference>
<dbReference type="GO" id="GO:0046872">
    <property type="term" value="F:metal ion binding"/>
    <property type="evidence" value="ECO:0007669"/>
    <property type="project" value="UniProtKB-KW"/>
</dbReference>
<dbReference type="InterPro" id="IPR024654">
    <property type="entry name" value="Calcineurin-like_PHP_lpxH"/>
</dbReference>
<dbReference type="AlphaFoldDB" id="A0A8J7UP77"/>
<evidence type="ECO:0000313" key="4">
    <source>
        <dbReference type="Proteomes" id="UP000770586"/>
    </source>
</evidence>
<organism evidence="3 4">
    <name type="scientific">Halorubrum trapanicum</name>
    <dbReference type="NCBI Taxonomy" id="29284"/>
    <lineage>
        <taxon>Archaea</taxon>
        <taxon>Methanobacteriati</taxon>
        <taxon>Methanobacteriota</taxon>
        <taxon>Stenosarchaea group</taxon>
        <taxon>Halobacteria</taxon>
        <taxon>Halobacteriales</taxon>
        <taxon>Haloferacaceae</taxon>
        <taxon>Halorubrum</taxon>
    </lineage>
</organism>
<comment type="cofactor">
    <cofactor evidence="1">
        <name>a divalent metal cation</name>
        <dbReference type="ChEBI" id="CHEBI:60240"/>
    </cofactor>
</comment>
<dbReference type="GO" id="GO:0016787">
    <property type="term" value="F:hydrolase activity"/>
    <property type="evidence" value="ECO:0007669"/>
    <property type="project" value="UniProtKB-UniRule"/>
</dbReference>
<name>A0A8J7UP77_9EURY</name>
<keyword evidence="1" id="KW-0479">Metal-binding</keyword>
<evidence type="ECO:0000256" key="1">
    <source>
        <dbReference type="RuleBase" id="RU362039"/>
    </source>
</evidence>
<dbReference type="PANTHER" id="PTHR11124">
    <property type="entry name" value="VACUOLAR SORTING PROTEIN VPS29"/>
    <property type="match status" value="1"/>
</dbReference>
<dbReference type="Gene3D" id="3.60.21.10">
    <property type="match status" value="1"/>
</dbReference>
<dbReference type="RefSeq" id="WP_210113486.1">
    <property type="nucleotide sequence ID" value="NZ_BAAADX010000004.1"/>
</dbReference>
<sequence>MEIAILSDTHVPAQADGVPDQFLDRVADADHVVHAGDFGSKAALSDVRALADDLTAVYGNADPADVDLPPVAALAVDGVTLVVSHGMVNFVERAVSSSEGVVFDRDDWLDAVADTALARTETMGDDAELVVGIGGHSHEVEDGVHENVRVLNPGSATGVGPAEGRATMMTAEVADDDVTVTVHERK</sequence>
<feature type="domain" description="Calcineurin-like phosphoesterase" evidence="2">
    <location>
        <begin position="1"/>
        <end position="175"/>
    </location>
</feature>
<dbReference type="EMBL" id="JAGGKE010000010">
    <property type="protein sequence ID" value="MBP1902626.1"/>
    <property type="molecule type" value="Genomic_DNA"/>
</dbReference>
<comment type="similarity">
    <text evidence="1">Belongs to the metallophosphoesterase superfamily. YfcE family.</text>
</comment>
<dbReference type="Pfam" id="PF12850">
    <property type="entry name" value="Metallophos_2"/>
    <property type="match status" value="1"/>
</dbReference>
<protein>
    <recommendedName>
        <fullName evidence="1">Phosphoesterase</fullName>
        <ecNumber evidence="1">3.1.4.-</ecNumber>
    </recommendedName>
</protein>
<dbReference type="OrthoDB" id="9959at2157"/>
<comment type="caution">
    <text evidence="3">The sequence shown here is derived from an EMBL/GenBank/DDBJ whole genome shotgun (WGS) entry which is preliminary data.</text>
</comment>
<keyword evidence="4" id="KW-1185">Reference proteome</keyword>
<dbReference type="InterPro" id="IPR029052">
    <property type="entry name" value="Metallo-depent_PP-like"/>
</dbReference>
<gene>
    <name evidence="3" type="ORF">J2744_002319</name>
</gene>
<dbReference type="InterPro" id="IPR000979">
    <property type="entry name" value="Phosphodiesterase_MJ0936/Vps29"/>
</dbReference>
<dbReference type="SUPFAM" id="SSF56300">
    <property type="entry name" value="Metallo-dependent phosphatases"/>
    <property type="match status" value="1"/>
</dbReference>
<proteinExistence type="inferred from homology"/>
<dbReference type="EC" id="3.1.4.-" evidence="1"/>
<reference evidence="3 4" key="1">
    <citation type="submission" date="2021-03" db="EMBL/GenBank/DDBJ databases">
        <title>Genomic Encyclopedia of Type Strains, Phase IV (KMG-IV): sequencing the most valuable type-strain genomes for metagenomic binning, comparative biology and taxonomic classification.</title>
        <authorList>
            <person name="Goeker M."/>
        </authorList>
    </citation>
    <scope>NUCLEOTIDE SEQUENCE [LARGE SCALE GENOMIC DNA]</scope>
    <source>
        <strain evidence="3 4">DSM 12287</strain>
    </source>
</reference>
<dbReference type="NCBIfam" id="TIGR00040">
    <property type="entry name" value="yfcE"/>
    <property type="match status" value="1"/>
</dbReference>
<accession>A0A8J7UP77</accession>
<evidence type="ECO:0000313" key="3">
    <source>
        <dbReference type="EMBL" id="MBP1902626.1"/>
    </source>
</evidence>
<evidence type="ECO:0000259" key="2">
    <source>
        <dbReference type="Pfam" id="PF12850"/>
    </source>
</evidence>